<reference evidence="2" key="1">
    <citation type="submission" date="2019-08" db="EMBL/GenBank/DDBJ databases">
        <authorList>
            <person name="Kucharzyk K."/>
            <person name="Murdoch R.W."/>
            <person name="Higgins S."/>
            <person name="Loffler F."/>
        </authorList>
    </citation>
    <scope>NUCLEOTIDE SEQUENCE</scope>
</reference>
<organism evidence="2">
    <name type="scientific">bioreactor metagenome</name>
    <dbReference type="NCBI Taxonomy" id="1076179"/>
    <lineage>
        <taxon>unclassified sequences</taxon>
        <taxon>metagenomes</taxon>
        <taxon>ecological metagenomes</taxon>
    </lineage>
</organism>
<evidence type="ECO:0000313" key="2">
    <source>
        <dbReference type="EMBL" id="MPM29863.1"/>
    </source>
</evidence>
<dbReference type="AlphaFoldDB" id="A0A644YTR2"/>
<accession>A0A644YTR2</accession>
<feature type="coiled-coil region" evidence="1">
    <location>
        <begin position="18"/>
        <end position="50"/>
    </location>
</feature>
<sequence length="95" mass="11487">MAEKFKCSFCRREYDDPVSRAQCEIKCDQAKKKEAESERKERLIKEQRARKHEINDMAEKLRGLYEAYYRDYSSEMWIEVPDLFSDFGLLKSLFM</sequence>
<comment type="caution">
    <text evidence="2">The sequence shown here is derived from an EMBL/GenBank/DDBJ whole genome shotgun (WGS) entry which is preliminary data.</text>
</comment>
<keyword evidence="1" id="KW-0175">Coiled coil</keyword>
<proteinExistence type="predicted"/>
<protein>
    <submittedName>
        <fullName evidence="2">Uncharacterized protein</fullName>
    </submittedName>
</protein>
<dbReference type="EMBL" id="VSSQ01005628">
    <property type="protein sequence ID" value="MPM29863.1"/>
    <property type="molecule type" value="Genomic_DNA"/>
</dbReference>
<evidence type="ECO:0000256" key="1">
    <source>
        <dbReference type="SAM" id="Coils"/>
    </source>
</evidence>
<gene>
    <name evidence="2" type="ORF">SDC9_76404</name>
</gene>
<name>A0A644YTR2_9ZZZZ</name>